<feature type="domain" description="Methyltransferase" evidence="1">
    <location>
        <begin position="49"/>
        <end position="141"/>
    </location>
</feature>
<proteinExistence type="predicted"/>
<dbReference type="PANTHER" id="PTHR43591:SF24">
    <property type="entry name" value="2-METHOXY-6-POLYPRENYL-1,4-BENZOQUINOL METHYLASE, MITOCHONDRIAL"/>
    <property type="match status" value="1"/>
</dbReference>
<dbReference type="GO" id="GO:0032259">
    <property type="term" value="P:methylation"/>
    <property type="evidence" value="ECO:0007669"/>
    <property type="project" value="UniProtKB-KW"/>
</dbReference>
<dbReference type="SUPFAM" id="SSF53335">
    <property type="entry name" value="S-adenosyl-L-methionine-dependent methyltransferases"/>
    <property type="match status" value="1"/>
</dbReference>
<name>A0A9D0ZIL5_9FIRM</name>
<dbReference type="AlphaFoldDB" id="A0A9D0ZIL5"/>
<dbReference type="PANTHER" id="PTHR43591">
    <property type="entry name" value="METHYLTRANSFERASE"/>
    <property type="match status" value="1"/>
</dbReference>
<dbReference type="Gene3D" id="3.40.50.150">
    <property type="entry name" value="Vaccinia Virus protein VP39"/>
    <property type="match status" value="1"/>
</dbReference>
<protein>
    <submittedName>
        <fullName evidence="2">Class I SAM-dependent methyltransferase</fullName>
    </submittedName>
</protein>
<dbReference type="InterPro" id="IPR029063">
    <property type="entry name" value="SAM-dependent_MTases_sf"/>
</dbReference>
<keyword evidence="2" id="KW-0489">Methyltransferase</keyword>
<accession>A0A9D0ZIL5</accession>
<organism evidence="2 3">
    <name type="scientific">Candidatus Scatavimonas merdigallinarum</name>
    <dbReference type="NCBI Taxonomy" id="2840914"/>
    <lineage>
        <taxon>Bacteria</taxon>
        <taxon>Bacillati</taxon>
        <taxon>Bacillota</taxon>
        <taxon>Clostridia</taxon>
        <taxon>Eubacteriales</taxon>
        <taxon>Oscillospiraceae</taxon>
        <taxon>Oscillospiraceae incertae sedis</taxon>
        <taxon>Candidatus Scatavimonas</taxon>
    </lineage>
</organism>
<reference evidence="2" key="2">
    <citation type="journal article" date="2021" name="PeerJ">
        <title>Extensive microbial diversity within the chicken gut microbiome revealed by metagenomics and culture.</title>
        <authorList>
            <person name="Gilroy R."/>
            <person name="Ravi A."/>
            <person name="Getino M."/>
            <person name="Pursley I."/>
            <person name="Horton D.L."/>
            <person name="Alikhan N.F."/>
            <person name="Baker D."/>
            <person name="Gharbi K."/>
            <person name="Hall N."/>
            <person name="Watson M."/>
            <person name="Adriaenssens E.M."/>
            <person name="Foster-Nyarko E."/>
            <person name="Jarju S."/>
            <person name="Secka A."/>
            <person name="Antonio M."/>
            <person name="Oren A."/>
            <person name="Chaudhuri R.R."/>
            <person name="La Ragione R."/>
            <person name="Hildebrand F."/>
            <person name="Pallen M.J."/>
        </authorList>
    </citation>
    <scope>NUCLEOTIDE SEQUENCE</scope>
    <source>
        <strain evidence="2">ChiSjej1B19-3389</strain>
    </source>
</reference>
<reference evidence="2" key="1">
    <citation type="submission" date="2020-10" db="EMBL/GenBank/DDBJ databases">
        <authorList>
            <person name="Gilroy R."/>
        </authorList>
    </citation>
    <scope>NUCLEOTIDE SEQUENCE</scope>
    <source>
        <strain evidence="2">ChiSjej1B19-3389</strain>
    </source>
</reference>
<dbReference type="Proteomes" id="UP000886787">
    <property type="component" value="Unassembled WGS sequence"/>
</dbReference>
<gene>
    <name evidence="2" type="ORF">IAD32_06155</name>
</gene>
<dbReference type="InterPro" id="IPR041698">
    <property type="entry name" value="Methyltransf_25"/>
</dbReference>
<comment type="caution">
    <text evidence="2">The sequence shown here is derived from an EMBL/GenBank/DDBJ whole genome shotgun (WGS) entry which is preliminary data.</text>
</comment>
<dbReference type="EMBL" id="DVFW01000028">
    <property type="protein sequence ID" value="HIQ80852.1"/>
    <property type="molecule type" value="Genomic_DNA"/>
</dbReference>
<dbReference type="CDD" id="cd02440">
    <property type="entry name" value="AdoMet_MTases"/>
    <property type="match status" value="1"/>
</dbReference>
<keyword evidence="2" id="KW-0808">Transferase</keyword>
<dbReference type="Pfam" id="PF13649">
    <property type="entry name" value="Methyltransf_25"/>
    <property type="match status" value="1"/>
</dbReference>
<sequence length="225" mass="25697">MTMKQHNSSAFGAWEYDRRITTVIPYYMDMCAQILDLAAAFSFEKPNWLDTGCGTGTLVQMAQERFPDASFTLCDPSQEMLCTTARRLANKGYSFFCIPSQEMDFIEEFDIVTAVFAHHYLSLEQRKQAVSRCCSALKKGGVFISFENVLPNSKAGKTAGLKRWAYFQQQKGRKKEEIRAHLQRMNQQVFPITLKQQTAILQECGFKTVELLWASYMQAGLYAVK</sequence>
<evidence type="ECO:0000313" key="3">
    <source>
        <dbReference type="Proteomes" id="UP000886787"/>
    </source>
</evidence>
<dbReference type="GO" id="GO:0008168">
    <property type="term" value="F:methyltransferase activity"/>
    <property type="evidence" value="ECO:0007669"/>
    <property type="project" value="UniProtKB-KW"/>
</dbReference>
<evidence type="ECO:0000313" key="2">
    <source>
        <dbReference type="EMBL" id="HIQ80852.1"/>
    </source>
</evidence>
<evidence type="ECO:0000259" key="1">
    <source>
        <dbReference type="Pfam" id="PF13649"/>
    </source>
</evidence>